<dbReference type="AlphaFoldDB" id="A0A8E0RVL5"/>
<proteinExistence type="predicted"/>
<accession>A0A8E0RVL5</accession>
<feature type="non-terminal residue" evidence="1">
    <location>
        <position position="1"/>
    </location>
</feature>
<reference evidence="1" key="1">
    <citation type="submission" date="2019-05" db="EMBL/GenBank/DDBJ databases">
        <title>Annotation for the trematode Fasciolopsis buski.</title>
        <authorList>
            <person name="Choi Y.-J."/>
        </authorList>
    </citation>
    <scope>NUCLEOTIDE SEQUENCE</scope>
    <source>
        <strain evidence="1">HT</strain>
        <tissue evidence="1">Whole worm</tissue>
    </source>
</reference>
<protein>
    <submittedName>
        <fullName evidence="1">Uncharacterized protein</fullName>
    </submittedName>
</protein>
<evidence type="ECO:0000313" key="2">
    <source>
        <dbReference type="Proteomes" id="UP000728185"/>
    </source>
</evidence>
<name>A0A8E0RVL5_9TREM</name>
<gene>
    <name evidence="1" type="ORF">FBUS_01076</name>
</gene>
<keyword evidence="2" id="KW-1185">Reference proteome</keyword>
<evidence type="ECO:0000313" key="1">
    <source>
        <dbReference type="EMBL" id="KAA0194043.1"/>
    </source>
</evidence>
<sequence>IAIPNSKEIHTNLTNLFIAIQRGTVLSHRYHGWDGVLNAAKQCWTATASVTYTYDRILQALRSLKLDLSATNKIPLLKRIATRETKKNALLGPKLLESSIAEQIARLRRTLTRRVVARVASKAWFLCADNLLDAIKERAKGVQRPERLHTGAYQIVQSNQGTLGNEISSIHTLRAEESCGRYHQLVLFTRIRRSSCESVAIPITNAIILFAVQQKDSTGINFLIFYPNESYYFPQQVIKRNPVDVGNPDIQSLGSALRAKFTVSLTPKEYEDLFAMENRLVSSPGWWTDYSTHFEGTQAKSWLDRTIEKTVEKPRRSGSTRGHGWLLRPTEAEKLICSLDTSKVQKMDDSQKGVLVPLCTELTLSEFRRSCSQMGHSVFNFWVYFNRLDAVCRENNESGRVERNLTKWSQPEKEFLIESISQLISKEWKPQAELFYSQSVDEENQGGSLQLHLGTQVNALQKLLALSKVRQVPCDLGIINLELCKAYLNKGDPRSARKYGINAIDLVLGRQSSFFSYWSDQIANGTPTERSHQLSTSYSSLQCLILAHICSTLLRYNLGSIEELRVFEIVTLDAIRASMFFEAANVLDDQLYAESFHFTRPLPILRKSLNKLFGFIDSNLFISQILDILYSHVRRGHCIPVFPALCFLNTVNVQLIGDWRIAMLARLLRVECLIQTGQLYLALMELDNLIRNPNPTVGQNRESPSMSNGRIQLLDGKCQSMLSNIITKPIPNTFYQLYGSIMSCRLGLLRCRLLLQVARTIHILPTDTDDM</sequence>
<dbReference type="Proteomes" id="UP000728185">
    <property type="component" value="Unassembled WGS sequence"/>
</dbReference>
<dbReference type="EMBL" id="LUCM01004650">
    <property type="protein sequence ID" value="KAA0194043.1"/>
    <property type="molecule type" value="Genomic_DNA"/>
</dbReference>
<comment type="caution">
    <text evidence="1">The sequence shown here is derived from an EMBL/GenBank/DDBJ whole genome shotgun (WGS) entry which is preliminary data.</text>
</comment>
<organism evidence="1 2">
    <name type="scientific">Fasciolopsis buskii</name>
    <dbReference type="NCBI Taxonomy" id="27845"/>
    <lineage>
        <taxon>Eukaryota</taxon>
        <taxon>Metazoa</taxon>
        <taxon>Spiralia</taxon>
        <taxon>Lophotrochozoa</taxon>
        <taxon>Platyhelminthes</taxon>
        <taxon>Trematoda</taxon>
        <taxon>Digenea</taxon>
        <taxon>Plagiorchiida</taxon>
        <taxon>Echinostomata</taxon>
        <taxon>Echinostomatoidea</taxon>
        <taxon>Fasciolidae</taxon>
        <taxon>Fasciolopsis</taxon>
    </lineage>
</organism>
<dbReference type="OrthoDB" id="6248719at2759"/>